<dbReference type="CDD" id="cd03507">
    <property type="entry name" value="Delta12-FADS-like"/>
    <property type="match status" value="1"/>
</dbReference>
<dbReference type="Pfam" id="PF11960">
    <property type="entry name" value="DUF3474"/>
    <property type="match status" value="1"/>
</dbReference>
<comment type="pathway">
    <text evidence="2">Lipid metabolism.</text>
</comment>
<feature type="domain" description="Fatty acid desaturase" evidence="7">
    <location>
        <begin position="69"/>
        <end position="335"/>
    </location>
</feature>
<feature type="domain" description="Fatty acid desaturase N-terminal" evidence="8">
    <location>
        <begin position="14"/>
        <end position="51"/>
    </location>
</feature>
<evidence type="ECO:0000256" key="1">
    <source>
        <dbReference type="ARBA" id="ARBA00004370"/>
    </source>
</evidence>
<dbReference type="InterPro" id="IPR005804">
    <property type="entry name" value="FA_desaturase_dom"/>
</dbReference>
<dbReference type="OrthoDB" id="1461976at2759"/>
<evidence type="ECO:0000256" key="6">
    <source>
        <dbReference type="SAM" id="Phobius"/>
    </source>
</evidence>
<dbReference type="GO" id="GO:0016717">
    <property type="term" value="F:oxidoreductase activity, acting on paired donors, with oxidation of a pair of donors resulting in the reduction of molecular oxygen to two molecules of water"/>
    <property type="evidence" value="ECO:0007669"/>
    <property type="project" value="InterPro"/>
</dbReference>
<dbReference type="InterPro" id="IPR012171">
    <property type="entry name" value="Fatty_acid_desaturase"/>
</dbReference>
<feature type="transmembrane region" description="Helical" evidence="6">
    <location>
        <begin position="44"/>
        <end position="62"/>
    </location>
</feature>
<name>A0A2H4NNK6_ACRMI</name>
<keyword evidence="6" id="KW-0812">Transmembrane</keyword>
<reference evidence="9" key="1">
    <citation type="submission" date="2017-02" db="EMBL/GenBank/DDBJ databases">
        <title>Marine invertebrates are primary producers of omega3 polyunsaturated fatty acids.</title>
        <authorList>
            <person name="Kabeya N."/>
            <person name="Fonseca M.M."/>
            <person name="Navarro J.C."/>
            <person name="Francis D."/>
            <person name="Bay L.K."/>
            <person name="Ferrier D.E.K."/>
            <person name="Tocher D.R."/>
            <person name="Castro L.F.C."/>
            <person name="Monroig O."/>
        </authorList>
    </citation>
    <scope>NUCLEOTIDE SEQUENCE</scope>
</reference>
<dbReference type="AlphaFoldDB" id="A0A2H4NNK6"/>
<sequence>MPASFETLGKKPRPTDDPPFTLKDLKAAIPSHCFERSTLKSFSYVAWDVSLAWVMYLCTGYFDHPYLPTWAGYVLWPLYWICQGCVCTGIWVLAHECGHYAFSDSKTVNDITGLALHTALLVPYHSWRISHAKHHRSTNDMDHDEVFVPSTKGELDAERVGALSLVGTIVNLLKLTLLGWPGYLLFHVSGRKYHTHTDHFNPNSPIFSEKEYKDVVISDLALIVWIGFLGYMSYLHSVTWLVKVYVIPYLIVNFWLVFITDLQHSDAAVPHYRGKQWKWLKGALCTIDRDYGVLNHVFHHIGDTHIAHHLFSYMPHYHAVEATKHLKKALGEYYYKDDTSIFKAFWLTQKYCRYVDNVGDILWYKHD</sequence>
<keyword evidence="5 6" id="KW-0472">Membrane</keyword>
<evidence type="ECO:0000256" key="3">
    <source>
        <dbReference type="ARBA" id="ARBA00009295"/>
    </source>
</evidence>
<keyword evidence="6" id="KW-1133">Transmembrane helix</keyword>
<evidence type="ECO:0000259" key="8">
    <source>
        <dbReference type="Pfam" id="PF11960"/>
    </source>
</evidence>
<dbReference type="PANTHER" id="PTHR32100">
    <property type="entry name" value="OMEGA-6 FATTY ACID DESATURASE, CHLOROPLASTIC"/>
    <property type="match status" value="1"/>
</dbReference>
<accession>A0A2H4NNK6</accession>
<proteinExistence type="evidence at transcript level"/>
<comment type="similarity">
    <text evidence="3">Belongs to the fatty acid desaturase type 1 family.</text>
</comment>
<dbReference type="EMBL" id="KY658237">
    <property type="protein sequence ID" value="ATV93524.1"/>
    <property type="molecule type" value="mRNA"/>
</dbReference>
<keyword evidence="4" id="KW-0560">Oxidoreductase</keyword>
<dbReference type="Pfam" id="PF00487">
    <property type="entry name" value="FA_desaturase"/>
    <property type="match status" value="1"/>
</dbReference>
<evidence type="ECO:0000259" key="7">
    <source>
        <dbReference type="Pfam" id="PF00487"/>
    </source>
</evidence>
<protein>
    <submittedName>
        <fullName evidence="9">Omega-3 desaturase-like B</fullName>
    </submittedName>
</protein>
<evidence type="ECO:0000256" key="5">
    <source>
        <dbReference type="ARBA" id="ARBA00023136"/>
    </source>
</evidence>
<dbReference type="GO" id="GO:0016020">
    <property type="term" value="C:membrane"/>
    <property type="evidence" value="ECO:0007669"/>
    <property type="project" value="UniProtKB-SubCell"/>
</dbReference>
<feature type="transmembrane region" description="Helical" evidence="6">
    <location>
        <begin position="240"/>
        <end position="259"/>
    </location>
</feature>
<dbReference type="GO" id="GO:0006629">
    <property type="term" value="P:lipid metabolic process"/>
    <property type="evidence" value="ECO:0007669"/>
    <property type="project" value="InterPro"/>
</dbReference>
<evidence type="ECO:0000313" key="9">
    <source>
        <dbReference type="EMBL" id="ATV93524.1"/>
    </source>
</evidence>
<organism evidence="9">
    <name type="scientific">Acropora millepora</name>
    <name type="common">Staghorn coral</name>
    <name type="synonym">Heteropora millepora</name>
    <dbReference type="NCBI Taxonomy" id="45264"/>
    <lineage>
        <taxon>Eukaryota</taxon>
        <taxon>Metazoa</taxon>
        <taxon>Cnidaria</taxon>
        <taxon>Anthozoa</taxon>
        <taxon>Hexacorallia</taxon>
        <taxon>Scleractinia</taxon>
        <taxon>Astrocoeniina</taxon>
        <taxon>Acroporidae</taxon>
        <taxon>Acropora</taxon>
    </lineage>
</organism>
<dbReference type="InterPro" id="IPR021863">
    <property type="entry name" value="FAS_N"/>
</dbReference>
<evidence type="ECO:0000256" key="2">
    <source>
        <dbReference type="ARBA" id="ARBA00005189"/>
    </source>
</evidence>
<feature type="transmembrane region" description="Helical" evidence="6">
    <location>
        <begin position="74"/>
        <end position="94"/>
    </location>
</feature>
<comment type="subcellular location">
    <subcellularLocation>
        <location evidence="1">Membrane</location>
    </subcellularLocation>
</comment>
<evidence type="ECO:0000256" key="4">
    <source>
        <dbReference type="ARBA" id="ARBA00023002"/>
    </source>
</evidence>